<evidence type="ECO:0000256" key="2">
    <source>
        <dbReference type="ARBA" id="ARBA00022692"/>
    </source>
</evidence>
<feature type="transmembrane region" description="Helical" evidence="6">
    <location>
        <begin position="243"/>
        <end position="261"/>
    </location>
</feature>
<feature type="region of interest" description="Disordered" evidence="5">
    <location>
        <begin position="370"/>
        <end position="415"/>
    </location>
</feature>
<dbReference type="Pfam" id="PF13515">
    <property type="entry name" value="FUSC_2"/>
    <property type="match status" value="1"/>
</dbReference>
<evidence type="ECO:0000256" key="3">
    <source>
        <dbReference type="ARBA" id="ARBA00022989"/>
    </source>
</evidence>
<feature type="transmembrane region" description="Helical" evidence="6">
    <location>
        <begin position="744"/>
        <end position="763"/>
    </location>
</feature>
<proteinExistence type="predicted"/>
<feature type="transmembrane region" description="Helical" evidence="6">
    <location>
        <begin position="100"/>
        <end position="119"/>
    </location>
</feature>
<evidence type="ECO:0000259" key="8">
    <source>
        <dbReference type="Pfam" id="PF13515"/>
    </source>
</evidence>
<dbReference type="RefSeq" id="XP_018737159.1">
    <property type="nucleotide sequence ID" value="XM_018879223.1"/>
</dbReference>
<keyword evidence="4 6" id="KW-0472">Membrane</keyword>
<feature type="transmembrane region" description="Helical" evidence="6">
    <location>
        <begin position="146"/>
        <end position="171"/>
    </location>
</feature>
<dbReference type="Proteomes" id="UP000189580">
    <property type="component" value="Chromosome b"/>
</dbReference>
<evidence type="ECO:0000259" key="7">
    <source>
        <dbReference type="Pfam" id="PF10334"/>
    </source>
</evidence>
<dbReference type="PANTHER" id="PTHR47804:SF1">
    <property type="entry name" value="DUF2421 DOMAIN-CONTAINING PROTEIN"/>
    <property type="match status" value="1"/>
</dbReference>
<gene>
    <name evidence="9" type="ORF">AWJ20_2287</name>
</gene>
<keyword evidence="3 6" id="KW-1133">Transmembrane helix</keyword>
<dbReference type="InterPro" id="IPR052430">
    <property type="entry name" value="IVT-Associated"/>
</dbReference>
<feature type="domain" description="Integral membrane bound transporter" evidence="8">
    <location>
        <begin position="689"/>
        <end position="826"/>
    </location>
</feature>
<protein>
    <submittedName>
        <fullName evidence="9">Protein BRE4</fullName>
    </submittedName>
</protein>
<dbReference type="AlphaFoldDB" id="A0A167F0S4"/>
<accession>A0A167F0S4</accession>
<keyword evidence="2 6" id="KW-0812">Transmembrane</keyword>
<dbReference type="KEGG" id="slb:AWJ20_2287"/>
<keyword evidence="10" id="KW-1185">Reference proteome</keyword>
<feature type="region of interest" description="Disordered" evidence="5">
    <location>
        <begin position="1"/>
        <end position="28"/>
    </location>
</feature>
<dbReference type="EMBL" id="CP014503">
    <property type="protein sequence ID" value="ANB14682.1"/>
    <property type="molecule type" value="Genomic_DNA"/>
</dbReference>
<dbReference type="InterPro" id="IPR018820">
    <property type="entry name" value="BRE4-related_DUF2421"/>
</dbReference>
<feature type="transmembrane region" description="Helical" evidence="6">
    <location>
        <begin position="664"/>
        <end position="682"/>
    </location>
</feature>
<evidence type="ECO:0000256" key="6">
    <source>
        <dbReference type="SAM" id="Phobius"/>
    </source>
</evidence>
<feature type="compositionally biased region" description="Polar residues" evidence="5">
    <location>
        <begin position="582"/>
        <end position="595"/>
    </location>
</feature>
<dbReference type="GO" id="GO:0016020">
    <property type="term" value="C:membrane"/>
    <property type="evidence" value="ECO:0007669"/>
    <property type="project" value="UniProtKB-SubCell"/>
</dbReference>
<evidence type="ECO:0000256" key="4">
    <source>
        <dbReference type="ARBA" id="ARBA00023136"/>
    </source>
</evidence>
<feature type="region of interest" description="Disordered" evidence="5">
    <location>
        <begin position="581"/>
        <end position="620"/>
    </location>
</feature>
<evidence type="ECO:0000256" key="5">
    <source>
        <dbReference type="SAM" id="MobiDB-lite"/>
    </source>
</evidence>
<sequence>MAVLVSSVITNKDSSKPKGVRRSRSSIENSISERTSLLSSVGGTVRIDSGAATTTHDVFAETAASNEDNASSLQRLIKTYEDARQFIFSRKGKNILKCSVAYFIGSLAVYTPIGTWLYGHSDNKHMICTVCVYFHPARTAGSMTEAILFALFALAFGLIIALSSMIVSALFTDWDLIYVGYVIDLLVFVGGGLGVIAFTKQMVNKPTFNTACSLASIFLVTILTKEGNVQAGTLSLSKLLQSFMFVLSGVILSTTISYLVWPESAILKLKESLNKSMDVHSDLLTFIANKFINGQDINTSEFEKLNEELSKTYKSLQTNLHEAKFELLSTGRECEYEVFQRLIQSSNSLSLHLGGLSNSANIQWHLLNGEESDDESQDESTTNGDTDVTAVRHRVNGSARPDGRDSDDSSVTSIEDIISRRSVSPPVSGESSSAIAPDSVSAELFSIFTFHLGPPMISFFSTIKEILDNLPFGNSPNYEVSLHPQYKASLDLATELYSTAREEALAGVYAHEIFQVERDFDTAADEEAIAASCGNFSYVLEDFGWELSVFITALEDYRNIIENRPRRSFKWARFWESRSKTFDNSTSSGTANDNTGPDVDGADTERGTDPANPLRRSPTANTHNVKSFAELDWLIKKSTTEKKQKTSLSLRIWRSMHAFRRTDVQFGIKVGIGAIIFAIPAFSPSLRPIFSTWRGEWGLITYAIVMSKSVGGTTVTIPIRFLGTLLGAAAAFVAWTLFPENQYVLSFLGWVMACLCFYIILFWDTKQAFGRFILLTFNLTVLYSYSLTVYDNDDDDDEGGAHPIVREIAFHRFVSVFVGSLWAVFIAFIILPNSARKRLRDILSVQWLKMGLVWKADCLKTIPRKSAADEPRLVGIQGEADLQSTMVELQTLLGFAPNELRLKGPFPTLQYKNILNCTQRILDGFQNIGVLVAKYPKPSSNELELIAYTAADRRELCSRIFLFFYLISSAIKLGFPLPDKLPSTTHAIDRMLAKMSDYRQRAIAARSDHGDSSTTASKPPPDEEDFVLFYSYLLVTVSITEELAKIAIQVQDLFGTIEEDMFTVS</sequence>
<evidence type="ECO:0000313" key="10">
    <source>
        <dbReference type="Proteomes" id="UP000189580"/>
    </source>
</evidence>
<feature type="domain" description="DUF2421" evidence="7">
    <location>
        <begin position="832"/>
        <end position="1055"/>
    </location>
</feature>
<dbReference type="OrthoDB" id="68611at2759"/>
<reference evidence="9 10" key="1">
    <citation type="submission" date="2016-02" db="EMBL/GenBank/DDBJ databases">
        <title>Complete genome sequence and transcriptome regulation of the pentose utilising yeast Sugiyamaella lignohabitans.</title>
        <authorList>
            <person name="Bellasio M."/>
            <person name="Peymann A."/>
            <person name="Valli M."/>
            <person name="Sipitzky M."/>
            <person name="Graf A."/>
            <person name="Sauer M."/>
            <person name="Marx H."/>
            <person name="Mattanovich D."/>
        </authorList>
    </citation>
    <scope>NUCLEOTIDE SEQUENCE [LARGE SCALE GENOMIC DNA]</scope>
    <source>
        <strain evidence="9 10">CBS 10342</strain>
    </source>
</reference>
<name>A0A167F0S4_9ASCO</name>
<dbReference type="GeneID" id="30034181"/>
<comment type="subcellular location">
    <subcellularLocation>
        <location evidence="1">Membrane</location>
        <topology evidence="1">Multi-pass membrane protein</topology>
    </subcellularLocation>
</comment>
<feature type="transmembrane region" description="Helical" evidence="6">
    <location>
        <begin position="810"/>
        <end position="831"/>
    </location>
</feature>
<evidence type="ECO:0000256" key="1">
    <source>
        <dbReference type="ARBA" id="ARBA00004141"/>
    </source>
</evidence>
<feature type="transmembrane region" description="Helical" evidence="6">
    <location>
        <begin position="717"/>
        <end position="738"/>
    </location>
</feature>
<feature type="transmembrane region" description="Helical" evidence="6">
    <location>
        <begin position="177"/>
        <end position="199"/>
    </location>
</feature>
<dbReference type="PANTHER" id="PTHR47804">
    <property type="entry name" value="60S RIBOSOMAL PROTEIN L19"/>
    <property type="match status" value="1"/>
</dbReference>
<organism evidence="9 10">
    <name type="scientific">Sugiyamaella lignohabitans</name>
    <dbReference type="NCBI Taxonomy" id="796027"/>
    <lineage>
        <taxon>Eukaryota</taxon>
        <taxon>Fungi</taxon>
        <taxon>Dikarya</taxon>
        <taxon>Ascomycota</taxon>
        <taxon>Saccharomycotina</taxon>
        <taxon>Dipodascomycetes</taxon>
        <taxon>Dipodascales</taxon>
        <taxon>Trichomonascaceae</taxon>
        <taxon>Sugiyamaella</taxon>
    </lineage>
</organism>
<dbReference type="InterPro" id="IPR049453">
    <property type="entry name" value="Memb_transporter_dom"/>
</dbReference>
<feature type="transmembrane region" description="Helical" evidence="6">
    <location>
        <begin position="772"/>
        <end position="790"/>
    </location>
</feature>
<dbReference type="Pfam" id="PF10334">
    <property type="entry name" value="BRE4"/>
    <property type="match status" value="1"/>
</dbReference>
<evidence type="ECO:0000313" key="9">
    <source>
        <dbReference type="EMBL" id="ANB14682.1"/>
    </source>
</evidence>